<feature type="domain" description="AB hydrolase-1" evidence="1">
    <location>
        <begin position="20"/>
        <end position="243"/>
    </location>
</feature>
<dbReference type="EMBL" id="JXAK01000012">
    <property type="protein sequence ID" value="KIL41121.1"/>
    <property type="molecule type" value="Genomic_DNA"/>
</dbReference>
<gene>
    <name evidence="2" type="ORF">SD70_08745</name>
</gene>
<dbReference type="PRINTS" id="PR00111">
    <property type="entry name" value="ABHYDROLASE"/>
</dbReference>
<evidence type="ECO:0000313" key="3">
    <source>
        <dbReference type="Proteomes" id="UP000031967"/>
    </source>
</evidence>
<dbReference type="InterPro" id="IPR029058">
    <property type="entry name" value="AB_hydrolase_fold"/>
</dbReference>
<dbReference type="SUPFAM" id="SSF53474">
    <property type="entry name" value="alpha/beta-Hydrolases"/>
    <property type="match status" value="1"/>
</dbReference>
<name>A0ABR5AJG8_9BACL</name>
<evidence type="ECO:0000313" key="2">
    <source>
        <dbReference type="EMBL" id="KIL41121.1"/>
    </source>
</evidence>
<accession>A0ABR5AJG8</accession>
<dbReference type="PANTHER" id="PTHR43798">
    <property type="entry name" value="MONOACYLGLYCEROL LIPASE"/>
    <property type="match status" value="1"/>
</dbReference>
<dbReference type="Pfam" id="PF00561">
    <property type="entry name" value="Abhydrolase_1"/>
    <property type="match status" value="1"/>
</dbReference>
<dbReference type="InterPro" id="IPR000073">
    <property type="entry name" value="AB_hydrolase_1"/>
</dbReference>
<dbReference type="RefSeq" id="WP_041047214.1">
    <property type="nucleotide sequence ID" value="NZ_JXAK01000012.1"/>
</dbReference>
<sequence>MDSNNSAIKLHYRERGQGEPLVLLHGFPLDSSMWEDQLDGLADRFRVIAPDLRGCGQSEATERTSMEEMADDVAALLARLGIQQAIVAGFSMGGYVLFALLRRHPELVRGIILSNTKAEPDTEEGKAGRVNMAEAIREQGASAAETAMTPKLLSPDAPDELRQRLQRTMLAQKPEGLAACVLAMADRPDSSGQLAGIRVPTLVIGSDGDTIIPFSLSEATAAAIPGAALSRIDGAGHASNVEQPEQWNAAVRSWAERIL</sequence>
<proteinExistence type="predicted"/>
<dbReference type="Proteomes" id="UP000031967">
    <property type="component" value="Unassembled WGS sequence"/>
</dbReference>
<reference evidence="2 3" key="1">
    <citation type="submission" date="2014-12" db="EMBL/GenBank/DDBJ databases">
        <title>Draft genome sequence of Paenibacillus kamchatkensis strain B-2647.</title>
        <authorList>
            <person name="Karlyshev A.V."/>
            <person name="Kudryashova E.B."/>
        </authorList>
    </citation>
    <scope>NUCLEOTIDE SEQUENCE [LARGE SCALE GENOMIC DNA]</scope>
    <source>
        <strain evidence="2 3">VKM B-2647</strain>
    </source>
</reference>
<keyword evidence="3" id="KW-1185">Reference proteome</keyword>
<protein>
    <recommendedName>
        <fullName evidence="1">AB hydrolase-1 domain-containing protein</fullName>
    </recommendedName>
</protein>
<evidence type="ECO:0000259" key="1">
    <source>
        <dbReference type="Pfam" id="PF00561"/>
    </source>
</evidence>
<dbReference type="Gene3D" id="3.40.50.1820">
    <property type="entry name" value="alpha/beta hydrolase"/>
    <property type="match status" value="1"/>
</dbReference>
<organism evidence="2 3">
    <name type="scientific">Gordoniibacillus kamchatkensis</name>
    <dbReference type="NCBI Taxonomy" id="1590651"/>
    <lineage>
        <taxon>Bacteria</taxon>
        <taxon>Bacillati</taxon>
        <taxon>Bacillota</taxon>
        <taxon>Bacilli</taxon>
        <taxon>Bacillales</taxon>
        <taxon>Paenibacillaceae</taxon>
        <taxon>Gordoniibacillus</taxon>
    </lineage>
</organism>
<comment type="caution">
    <text evidence="2">The sequence shown here is derived from an EMBL/GenBank/DDBJ whole genome shotgun (WGS) entry which is preliminary data.</text>
</comment>
<dbReference type="InterPro" id="IPR050266">
    <property type="entry name" value="AB_hydrolase_sf"/>
</dbReference>